<keyword evidence="3" id="KW-1185">Reference proteome</keyword>
<dbReference type="InterPro" id="IPR029063">
    <property type="entry name" value="SAM-dependent_MTases_sf"/>
</dbReference>
<dbReference type="Pfam" id="PF08241">
    <property type="entry name" value="Methyltransf_11"/>
    <property type="match status" value="1"/>
</dbReference>
<name>A0ABQ2TEM2_STRBA</name>
<dbReference type="InterPro" id="IPR013216">
    <property type="entry name" value="Methyltransf_11"/>
</dbReference>
<proteinExistence type="predicted"/>
<comment type="caution">
    <text evidence="2">The sequence shown here is derived from an EMBL/GenBank/DDBJ whole genome shotgun (WGS) entry which is preliminary data.</text>
</comment>
<dbReference type="SUPFAM" id="SSF53335">
    <property type="entry name" value="S-adenosyl-L-methionine-dependent methyltransferases"/>
    <property type="match status" value="1"/>
</dbReference>
<evidence type="ECO:0000259" key="1">
    <source>
        <dbReference type="Pfam" id="PF08241"/>
    </source>
</evidence>
<gene>
    <name evidence="2" type="ORF">GCM10010253_40070</name>
</gene>
<reference evidence="3" key="1">
    <citation type="journal article" date="2019" name="Int. J. Syst. Evol. Microbiol.">
        <title>The Global Catalogue of Microorganisms (GCM) 10K type strain sequencing project: providing services to taxonomists for standard genome sequencing and annotation.</title>
        <authorList>
            <consortium name="The Broad Institute Genomics Platform"/>
            <consortium name="The Broad Institute Genome Sequencing Center for Infectious Disease"/>
            <person name="Wu L."/>
            <person name="Ma J."/>
        </authorList>
    </citation>
    <scope>NUCLEOTIDE SEQUENCE [LARGE SCALE GENOMIC DNA]</scope>
    <source>
        <strain evidence="3">JCM 4350</strain>
    </source>
</reference>
<dbReference type="Proteomes" id="UP000659767">
    <property type="component" value="Unassembled WGS sequence"/>
</dbReference>
<evidence type="ECO:0000313" key="3">
    <source>
        <dbReference type="Proteomes" id="UP000659767"/>
    </source>
</evidence>
<dbReference type="Gene3D" id="3.40.50.150">
    <property type="entry name" value="Vaccinia Virus protein VP39"/>
    <property type="match status" value="1"/>
</dbReference>
<feature type="domain" description="Methyltransferase type 11" evidence="1">
    <location>
        <begin position="46"/>
        <end position="79"/>
    </location>
</feature>
<accession>A0ABQ2TEM2</accession>
<evidence type="ECO:0000313" key="2">
    <source>
        <dbReference type="EMBL" id="GGS61394.1"/>
    </source>
</evidence>
<organism evidence="2 3">
    <name type="scientific">Streptomyces badius</name>
    <dbReference type="NCBI Taxonomy" id="1941"/>
    <lineage>
        <taxon>Bacteria</taxon>
        <taxon>Bacillati</taxon>
        <taxon>Actinomycetota</taxon>
        <taxon>Actinomycetes</taxon>
        <taxon>Kitasatosporales</taxon>
        <taxon>Streptomycetaceae</taxon>
        <taxon>Streptomyces</taxon>
    </lineage>
</organism>
<protein>
    <recommendedName>
        <fullName evidence="1">Methyltransferase type 11 domain-containing protein</fullName>
    </recommendedName>
</protein>
<sequence>MTTMSTAAATYWEPLWSQGRHYRQLDDAENRLLEGHLRPGRDRRALDIGCGDGSLTRRLAQLGYRTTGIDSPSAVALAAAVEEIPAEGCG</sequence>
<dbReference type="EMBL" id="BMSZ01000011">
    <property type="protein sequence ID" value="GGS61394.1"/>
    <property type="molecule type" value="Genomic_DNA"/>
</dbReference>